<evidence type="ECO:0000313" key="2">
    <source>
        <dbReference type="EnsemblPlants" id="OBART03G18540.1"/>
    </source>
</evidence>
<accession>A0A0D3FIV2</accession>
<evidence type="ECO:0000256" key="1">
    <source>
        <dbReference type="SAM" id="MobiDB-lite"/>
    </source>
</evidence>
<dbReference type="HOGENOM" id="CLU_1236685_0_0_1"/>
<dbReference type="Proteomes" id="UP000026960">
    <property type="component" value="Chromosome 3"/>
</dbReference>
<reference evidence="2" key="1">
    <citation type="journal article" date="2009" name="Rice">
        <title>De Novo Next Generation Sequencing of Plant Genomes.</title>
        <authorList>
            <person name="Rounsley S."/>
            <person name="Marri P.R."/>
            <person name="Yu Y."/>
            <person name="He R."/>
            <person name="Sisneros N."/>
            <person name="Goicoechea J.L."/>
            <person name="Lee S.J."/>
            <person name="Angelova A."/>
            <person name="Kudrna D."/>
            <person name="Luo M."/>
            <person name="Affourtit J."/>
            <person name="Desany B."/>
            <person name="Knight J."/>
            <person name="Niazi F."/>
            <person name="Egholm M."/>
            <person name="Wing R.A."/>
        </authorList>
    </citation>
    <scope>NUCLEOTIDE SEQUENCE [LARGE SCALE GENOMIC DNA]</scope>
    <source>
        <strain evidence="2">cv. IRGC 105608</strain>
    </source>
</reference>
<organism evidence="2">
    <name type="scientific">Oryza barthii</name>
    <dbReference type="NCBI Taxonomy" id="65489"/>
    <lineage>
        <taxon>Eukaryota</taxon>
        <taxon>Viridiplantae</taxon>
        <taxon>Streptophyta</taxon>
        <taxon>Embryophyta</taxon>
        <taxon>Tracheophyta</taxon>
        <taxon>Spermatophyta</taxon>
        <taxon>Magnoliopsida</taxon>
        <taxon>Liliopsida</taxon>
        <taxon>Poales</taxon>
        <taxon>Poaceae</taxon>
        <taxon>BOP clade</taxon>
        <taxon>Oryzoideae</taxon>
        <taxon>Oryzeae</taxon>
        <taxon>Oryzinae</taxon>
        <taxon>Oryza</taxon>
    </lineage>
</organism>
<evidence type="ECO:0000313" key="3">
    <source>
        <dbReference type="Proteomes" id="UP000026960"/>
    </source>
</evidence>
<name>A0A0D3FIV2_9ORYZ</name>
<dbReference type="AlphaFoldDB" id="A0A0D3FIV2"/>
<keyword evidence="3" id="KW-1185">Reference proteome</keyword>
<dbReference type="EnsemblPlants" id="OBART03G18540.1">
    <property type="protein sequence ID" value="OBART03G18540.1"/>
    <property type="gene ID" value="OBART03G18540"/>
</dbReference>
<sequence>MDLLEIAQRVADNLDDMGILLAEAAAVLQLHQQPTAAMAADLRGLAQQVAHDLAQTRNRLVGVESNALAASVTLAKAAALLREDIDATKILVEEAFKVVPAHDDLDPDGRHPRSRSGRHRVLRGAGAPRGDPRGHGPRRQRRALPPPVIGTLRNAQRSASSVWWAATMTKPPGTRHPRARRDVADLEHPQASSCFRGGSHGGEVAELRHLGRPANTASTRSFRP</sequence>
<dbReference type="PaxDb" id="65489-OBART03G18540.1"/>
<feature type="compositionally biased region" description="Basic and acidic residues" evidence="1">
    <location>
        <begin position="102"/>
        <end position="111"/>
    </location>
</feature>
<reference evidence="2" key="2">
    <citation type="submission" date="2015-03" db="UniProtKB">
        <authorList>
            <consortium name="EnsemblPlants"/>
        </authorList>
    </citation>
    <scope>IDENTIFICATION</scope>
</reference>
<proteinExistence type="predicted"/>
<protein>
    <submittedName>
        <fullName evidence="2">Uncharacterized protein</fullName>
    </submittedName>
</protein>
<feature type="region of interest" description="Disordered" evidence="1">
    <location>
        <begin position="102"/>
        <end position="148"/>
    </location>
</feature>
<feature type="compositionally biased region" description="Basic residues" evidence="1">
    <location>
        <begin position="112"/>
        <end position="122"/>
    </location>
</feature>
<dbReference type="Gramene" id="OBART03G18540.1">
    <property type="protein sequence ID" value="OBART03G18540.1"/>
    <property type="gene ID" value="OBART03G18540"/>
</dbReference>
<feature type="region of interest" description="Disordered" evidence="1">
    <location>
        <begin position="168"/>
        <end position="200"/>
    </location>
</feature>